<keyword evidence="2 5" id="KW-0396">Initiation factor</keyword>
<comment type="domain">
    <text evidence="5">The RNA gate region regulates mRNA cap recognition to prevent promiscuous mRNA-binding before assembly of eif3d into the full eukaryotic translation initiation factor 3 (eIF-3) complex.</text>
</comment>
<dbReference type="HAMAP" id="MF_03003">
    <property type="entry name" value="eIF3d"/>
    <property type="match status" value="1"/>
</dbReference>
<evidence type="ECO:0000256" key="3">
    <source>
        <dbReference type="ARBA" id="ARBA00022884"/>
    </source>
</evidence>
<dbReference type="GO" id="GO:0003743">
    <property type="term" value="F:translation initiation factor activity"/>
    <property type="evidence" value="ECO:0007669"/>
    <property type="project" value="UniProtKB-UniRule"/>
</dbReference>
<evidence type="ECO:0000256" key="4">
    <source>
        <dbReference type="ARBA" id="ARBA00022917"/>
    </source>
</evidence>
<organism evidence="7 8">
    <name type="scientific">Bursaphelenchus xylophilus</name>
    <name type="common">Pinewood nematode worm</name>
    <name type="synonym">Aphelenchoides xylophilus</name>
    <dbReference type="NCBI Taxonomy" id="6326"/>
    <lineage>
        <taxon>Eukaryota</taxon>
        <taxon>Metazoa</taxon>
        <taxon>Ecdysozoa</taxon>
        <taxon>Nematoda</taxon>
        <taxon>Chromadorea</taxon>
        <taxon>Rhabditida</taxon>
        <taxon>Tylenchina</taxon>
        <taxon>Tylenchomorpha</taxon>
        <taxon>Aphelenchoidea</taxon>
        <taxon>Aphelenchoididae</taxon>
        <taxon>Bursaphelenchus</taxon>
    </lineage>
</organism>
<feature type="compositionally biased region" description="Acidic residues" evidence="6">
    <location>
        <begin position="580"/>
        <end position="597"/>
    </location>
</feature>
<dbReference type="GO" id="GO:0005852">
    <property type="term" value="C:eukaryotic translation initiation factor 3 complex"/>
    <property type="evidence" value="ECO:0007669"/>
    <property type="project" value="UniProtKB-UniRule"/>
</dbReference>
<evidence type="ECO:0000313" key="7">
    <source>
        <dbReference type="EMBL" id="CAD5235251.1"/>
    </source>
</evidence>
<dbReference type="EMBL" id="CAJFCV020000006">
    <property type="protein sequence ID" value="CAG9131527.1"/>
    <property type="molecule type" value="Genomic_DNA"/>
</dbReference>
<keyword evidence="8" id="KW-1185">Reference proteome</keyword>
<evidence type="ECO:0000313" key="8">
    <source>
        <dbReference type="Proteomes" id="UP000659654"/>
    </source>
</evidence>
<evidence type="ECO:0000256" key="5">
    <source>
        <dbReference type="HAMAP-Rule" id="MF_03003"/>
    </source>
</evidence>
<dbReference type="InterPro" id="IPR007783">
    <property type="entry name" value="eIF3d"/>
</dbReference>
<comment type="function">
    <text evidence="5">mRNA cap-binding component of the eukaryotic translation initiation factor 3 (eIF-3) complex, which is involved in protein synthesis of a specialized repertoire of mRNAs and, together with other initiation factors, stimulates binding of mRNA and methionyl-tRNAi to the 40S ribosome. The eIF-3 complex specifically targets and initiates translation of a subset of mRNAs involved in cell proliferation. In the eIF-3 complex, eif3d specifically recognizes and binds the 7-methylguanosine cap of a subset of mRNAs.</text>
</comment>
<sequence length="597" mass="68509">MELDNCNMFLFMQKWMTDGPSKFTLPQLQENPGGWGPAPLESSEPMKQFINMPFQLFNKCDRVGRIVDWLGVDRYKKSDTRERYNERMYGSSQNAGSQFDYVHDNEESNFQLVDSSKPQKPARPYRRTQLPFRKLLQKEQERRDQQFYNQSNKTKRSIAKEQNRAYKLWQRRGGMRNGQPSRGMAGRRYGDRQGGKGRQPSVQVRPDWKILWDLDFQRLAKLSLPNIEGQDIKGENYGILYYYDKALEKVTVKNAVPLQRCGGIFYNTTTTEDPVIMKLAQKNEGNVFATDIILATLMASQRSVYSWDIVAHRVADKLFLDKRDTGGISNPVDALTVSETSMDPPTWDPSVPQNNAQDLATEALFINQNFRRQCLKRSEKPLSFDHARAPFEDDSPDARAECLYKYRKWNLGTTEQGKPITLVARTELDGALAPPSKDKEPQKLTIKAFNEWDSAQAGGVRWRAKLDTQKAAVLATEIKNNGCKLAKWTLQAILANADYLKFGYVSRVNTRNSAQHEILGMQQFRPQDFANNISLNLDNSWGVLRVICEFLLKQEPGKYLLLKDPLQPVVRIYSLPEGTFESDDEGDSEEEEDDDDN</sequence>
<dbReference type="Pfam" id="PF05091">
    <property type="entry name" value="eIF-3_zeta"/>
    <property type="match status" value="1"/>
</dbReference>
<feature type="region of interest" description="Disordered" evidence="6">
    <location>
        <begin position="140"/>
        <end position="160"/>
    </location>
</feature>
<proteinExistence type="inferred from homology"/>
<protein>
    <recommendedName>
        <fullName evidence="5">Eukaryotic translation initiation factor 3 subunit D</fullName>
        <shortName evidence="5">eIF3d</shortName>
    </recommendedName>
    <alternativeName>
        <fullName evidence="5">Eukaryotic translation initiation factor 3 subunit 7</fullName>
    </alternativeName>
</protein>
<dbReference type="GO" id="GO:0033290">
    <property type="term" value="C:eukaryotic 48S preinitiation complex"/>
    <property type="evidence" value="ECO:0007669"/>
    <property type="project" value="UniProtKB-UniRule"/>
</dbReference>
<dbReference type="GO" id="GO:0002191">
    <property type="term" value="P:cap-dependent translational initiation"/>
    <property type="evidence" value="ECO:0007669"/>
    <property type="project" value="UniProtKB-UniRule"/>
</dbReference>
<reference evidence="7" key="1">
    <citation type="submission" date="2020-09" db="EMBL/GenBank/DDBJ databases">
        <authorList>
            <person name="Kikuchi T."/>
        </authorList>
    </citation>
    <scope>NUCLEOTIDE SEQUENCE</scope>
    <source>
        <strain evidence="7">Ka4C1</strain>
    </source>
</reference>
<dbReference type="Proteomes" id="UP000582659">
    <property type="component" value="Unassembled WGS sequence"/>
</dbReference>
<feature type="region of interest" description="Disordered" evidence="6">
    <location>
        <begin position="577"/>
        <end position="597"/>
    </location>
</feature>
<evidence type="ECO:0000256" key="1">
    <source>
        <dbReference type="ARBA" id="ARBA00022490"/>
    </source>
</evidence>
<comment type="subunit">
    <text evidence="5">Component of the eukaryotic translation initiation factor 3 (eIF-3) complex.</text>
</comment>
<evidence type="ECO:0000256" key="6">
    <source>
        <dbReference type="SAM" id="MobiDB-lite"/>
    </source>
</evidence>
<dbReference type="SMR" id="A0A7I8XC14"/>
<keyword evidence="4 5" id="KW-0648">Protein biosynthesis</keyword>
<dbReference type="PIRSF" id="PIRSF016281">
    <property type="entry name" value="EIF-3_zeta"/>
    <property type="match status" value="1"/>
</dbReference>
<dbReference type="GO" id="GO:0001732">
    <property type="term" value="P:formation of cytoplasmic translation initiation complex"/>
    <property type="evidence" value="ECO:0007669"/>
    <property type="project" value="UniProtKB-UniRule"/>
</dbReference>
<dbReference type="OrthoDB" id="16538at2759"/>
<comment type="caution">
    <text evidence="7">The sequence shown here is derived from an EMBL/GenBank/DDBJ whole genome shotgun (WGS) entry which is preliminary data.</text>
</comment>
<evidence type="ECO:0000256" key="2">
    <source>
        <dbReference type="ARBA" id="ARBA00022540"/>
    </source>
</evidence>
<accession>A0A7I8XC14</accession>
<gene>
    <name evidence="7" type="ORF">BXYJ_LOCUS15342</name>
</gene>
<name>A0A7I8XC14_BURXY</name>
<keyword evidence="1 5" id="KW-0963">Cytoplasm</keyword>
<comment type="similarity">
    <text evidence="5">Belongs to the eIF-3 subunit D family.</text>
</comment>
<dbReference type="EMBL" id="CAJFDI010000006">
    <property type="protein sequence ID" value="CAD5235251.1"/>
    <property type="molecule type" value="Genomic_DNA"/>
</dbReference>
<comment type="caution">
    <text evidence="5">Lacks conserved residue(s) required for the propagation of feature annotation.</text>
</comment>
<dbReference type="GO" id="GO:0098808">
    <property type="term" value="F:mRNA cap binding"/>
    <property type="evidence" value="ECO:0007669"/>
    <property type="project" value="UniProtKB-UniRule"/>
</dbReference>
<dbReference type="GO" id="GO:0016282">
    <property type="term" value="C:eukaryotic 43S preinitiation complex"/>
    <property type="evidence" value="ECO:0007669"/>
    <property type="project" value="UniProtKB-UniRule"/>
</dbReference>
<dbReference type="PANTHER" id="PTHR12399">
    <property type="entry name" value="EUKARYOTIC TRANSLATION INITIATION FACTOR 3 SUBUNIT 7"/>
    <property type="match status" value="1"/>
</dbReference>
<keyword evidence="3" id="KW-0694">RNA-binding</keyword>
<feature type="region of interest" description="Disordered" evidence="6">
    <location>
        <begin position="173"/>
        <end position="201"/>
    </location>
</feature>
<comment type="subcellular location">
    <subcellularLocation>
        <location evidence="5">Cytoplasm</location>
    </subcellularLocation>
</comment>
<dbReference type="Proteomes" id="UP000659654">
    <property type="component" value="Unassembled WGS sequence"/>
</dbReference>
<dbReference type="PANTHER" id="PTHR12399:SF0">
    <property type="entry name" value="EUKARYOTIC TRANSLATION INITIATION FACTOR 3 SUBUNIT D"/>
    <property type="match status" value="1"/>
</dbReference>
<dbReference type="AlphaFoldDB" id="A0A7I8XC14"/>